<feature type="compositionally biased region" description="Polar residues" evidence="1">
    <location>
        <begin position="66"/>
        <end position="76"/>
    </location>
</feature>
<evidence type="ECO:0000256" key="1">
    <source>
        <dbReference type="SAM" id="MobiDB-lite"/>
    </source>
</evidence>
<name>A0A7G9FK80_9FIRM</name>
<accession>A0A7G9FK80</accession>
<evidence type="ECO:0000256" key="2">
    <source>
        <dbReference type="SAM" id="SignalP"/>
    </source>
</evidence>
<reference evidence="3 4" key="1">
    <citation type="submission" date="2020-08" db="EMBL/GenBank/DDBJ databases">
        <authorList>
            <person name="Liu C."/>
            <person name="Sun Q."/>
        </authorList>
    </citation>
    <scope>NUCLEOTIDE SEQUENCE [LARGE SCALE GENOMIC DNA]</scope>
    <source>
        <strain evidence="3 4">NSJ-4</strain>
    </source>
</reference>
<keyword evidence="2" id="KW-0732">Signal</keyword>
<organism evidence="3 4">
    <name type="scientific">Wujia chipingensis</name>
    <dbReference type="NCBI Taxonomy" id="2763670"/>
    <lineage>
        <taxon>Bacteria</taxon>
        <taxon>Bacillati</taxon>
        <taxon>Bacillota</taxon>
        <taxon>Clostridia</taxon>
        <taxon>Lachnospirales</taxon>
        <taxon>Lachnospiraceae</taxon>
        <taxon>Wujia</taxon>
    </lineage>
</organism>
<feature type="compositionally biased region" description="Low complexity" evidence="1">
    <location>
        <begin position="77"/>
        <end position="91"/>
    </location>
</feature>
<keyword evidence="4" id="KW-1185">Reference proteome</keyword>
<feature type="signal peptide" evidence="2">
    <location>
        <begin position="1"/>
        <end position="22"/>
    </location>
</feature>
<feature type="compositionally biased region" description="Low complexity" evidence="1">
    <location>
        <begin position="39"/>
        <end position="65"/>
    </location>
</feature>
<dbReference type="AlphaFoldDB" id="A0A7G9FK80"/>
<dbReference type="EMBL" id="CP060632">
    <property type="protein sequence ID" value="QNL98961.1"/>
    <property type="molecule type" value="Genomic_DNA"/>
</dbReference>
<feature type="region of interest" description="Disordered" evidence="1">
    <location>
        <begin position="39"/>
        <end position="108"/>
    </location>
</feature>
<protein>
    <submittedName>
        <fullName evidence="3">Uncharacterized protein</fullName>
    </submittedName>
</protein>
<sequence length="156" mass="17096">MRKKAWILCTAMVVALAGCSNVSDNNTTDIIQVSSETVTTTEAATEVTTTTENETTTESVTESNTPDSTLQSEGSNTGKTEPAATEAKTTESQSQEGEPSDDSWKEEFEKTLYEEYGVVPDHYEYIGNDVYQVYVKIDGKIVPYVAVNWKTGDFHG</sequence>
<feature type="chain" id="PRO_5028800998" evidence="2">
    <location>
        <begin position="23"/>
        <end position="156"/>
    </location>
</feature>
<dbReference type="Proteomes" id="UP000515819">
    <property type="component" value="Chromosome"/>
</dbReference>
<evidence type="ECO:0000313" key="4">
    <source>
        <dbReference type="Proteomes" id="UP000515819"/>
    </source>
</evidence>
<evidence type="ECO:0000313" key="3">
    <source>
        <dbReference type="EMBL" id="QNL98961.1"/>
    </source>
</evidence>
<dbReference type="KEGG" id="wcp:H9Q76_09425"/>
<dbReference type="RefSeq" id="WP_238298506.1">
    <property type="nucleotide sequence ID" value="NZ_CP060632.1"/>
</dbReference>
<proteinExistence type="predicted"/>
<dbReference type="PROSITE" id="PS51257">
    <property type="entry name" value="PROKAR_LIPOPROTEIN"/>
    <property type="match status" value="1"/>
</dbReference>
<gene>
    <name evidence="3" type="ORF">H9Q76_09425</name>
</gene>